<dbReference type="Proteomes" id="UP000644507">
    <property type="component" value="Unassembled WGS sequence"/>
</dbReference>
<evidence type="ECO:0008006" key="4">
    <source>
        <dbReference type="Google" id="ProtNLM"/>
    </source>
</evidence>
<comment type="caution">
    <text evidence="2">The sequence shown here is derived from an EMBL/GenBank/DDBJ whole genome shotgun (WGS) entry which is preliminary data.</text>
</comment>
<proteinExistence type="predicted"/>
<keyword evidence="3" id="KW-1185">Reference proteome</keyword>
<dbReference type="EMBL" id="BMXI01000027">
    <property type="protein sequence ID" value="GHC67733.1"/>
    <property type="molecule type" value="Genomic_DNA"/>
</dbReference>
<dbReference type="AlphaFoldDB" id="A0A918TZ05"/>
<feature type="chain" id="PRO_5037043218" description="PLAT domain-containing protein" evidence="1">
    <location>
        <begin position="30"/>
        <end position="166"/>
    </location>
</feature>
<reference evidence="2" key="2">
    <citation type="submission" date="2020-09" db="EMBL/GenBank/DDBJ databases">
        <authorList>
            <person name="Sun Q."/>
            <person name="Kim S."/>
        </authorList>
    </citation>
    <scope>NUCLEOTIDE SEQUENCE</scope>
    <source>
        <strain evidence="2">KCTC 12988</strain>
    </source>
</reference>
<feature type="signal peptide" evidence="1">
    <location>
        <begin position="1"/>
        <end position="29"/>
    </location>
</feature>
<keyword evidence="1" id="KW-0732">Signal</keyword>
<evidence type="ECO:0000256" key="1">
    <source>
        <dbReference type="SAM" id="SignalP"/>
    </source>
</evidence>
<gene>
    <name evidence="2" type="ORF">GCM10007100_39790</name>
</gene>
<reference evidence="2" key="1">
    <citation type="journal article" date="2014" name="Int. J. Syst. Evol. Microbiol.">
        <title>Complete genome sequence of Corynebacterium casei LMG S-19264T (=DSM 44701T), isolated from a smear-ripened cheese.</title>
        <authorList>
            <consortium name="US DOE Joint Genome Institute (JGI-PGF)"/>
            <person name="Walter F."/>
            <person name="Albersmeier A."/>
            <person name="Kalinowski J."/>
            <person name="Ruckert C."/>
        </authorList>
    </citation>
    <scope>NUCLEOTIDE SEQUENCE</scope>
    <source>
        <strain evidence="2">KCTC 12988</strain>
    </source>
</reference>
<organism evidence="2 3">
    <name type="scientific">Roseibacillus persicicus</name>
    <dbReference type="NCBI Taxonomy" id="454148"/>
    <lineage>
        <taxon>Bacteria</taxon>
        <taxon>Pseudomonadati</taxon>
        <taxon>Verrucomicrobiota</taxon>
        <taxon>Verrucomicrobiia</taxon>
        <taxon>Verrucomicrobiales</taxon>
        <taxon>Verrucomicrobiaceae</taxon>
        <taxon>Roseibacillus</taxon>
    </lineage>
</organism>
<evidence type="ECO:0000313" key="2">
    <source>
        <dbReference type="EMBL" id="GHC67733.1"/>
    </source>
</evidence>
<name>A0A918TZ05_9BACT</name>
<accession>A0A918TZ05</accession>
<evidence type="ECO:0000313" key="3">
    <source>
        <dbReference type="Proteomes" id="UP000644507"/>
    </source>
</evidence>
<sequence>MFSYKIKPMKKKLFSAAIPFSLFLASAGADEFKSVPVLIEDLASVVDLKTAKYEIEFSNKGVISLNAKGFENETTHTLEKSSQSATLTIYYERGLTTEGKPSGFDKLHYWISTSAGGKHSYLTFKSDDAVFGKVGFEDGVFSIVYLADKNKPTEECYSLRVSSTSE</sequence>
<protein>
    <recommendedName>
        <fullName evidence="4">PLAT domain-containing protein</fullName>
    </recommendedName>
</protein>